<dbReference type="PANTHER" id="PTHR22367">
    <property type="entry name" value="COILED-COIL DOMAIN-CONTAINING PROTEIN 14"/>
    <property type="match status" value="1"/>
</dbReference>
<reference evidence="3 4" key="1">
    <citation type="submission" date="2022-01" db="EMBL/GenBank/DDBJ databases">
        <title>A high-quality chromosome-level genome assembly of rohu carp, Labeo rohita.</title>
        <authorList>
            <person name="Arick M.A. II"/>
            <person name="Hsu C.-Y."/>
            <person name="Magbanua Z."/>
            <person name="Pechanova O."/>
            <person name="Grover C."/>
            <person name="Miller E."/>
            <person name="Thrash A."/>
            <person name="Ezzel L."/>
            <person name="Alam S."/>
            <person name="Benzie J."/>
            <person name="Hamilton M."/>
            <person name="Karsi A."/>
            <person name="Lawrence M.L."/>
            <person name="Peterson D.G."/>
        </authorList>
    </citation>
    <scope>NUCLEOTIDE SEQUENCE [LARGE SCALE GENOMIC DNA]</scope>
    <source>
        <strain evidence="4">BAU-BD-2019</strain>
        <tissue evidence="3">Blood</tissue>
    </source>
</reference>
<organism evidence="3 4">
    <name type="scientific">Labeo rohita</name>
    <name type="common">Indian major carp</name>
    <name type="synonym">Cyprinus rohita</name>
    <dbReference type="NCBI Taxonomy" id="84645"/>
    <lineage>
        <taxon>Eukaryota</taxon>
        <taxon>Metazoa</taxon>
        <taxon>Chordata</taxon>
        <taxon>Craniata</taxon>
        <taxon>Vertebrata</taxon>
        <taxon>Euteleostomi</taxon>
        <taxon>Actinopterygii</taxon>
        <taxon>Neopterygii</taxon>
        <taxon>Teleostei</taxon>
        <taxon>Ostariophysi</taxon>
        <taxon>Cypriniformes</taxon>
        <taxon>Cyprinidae</taxon>
        <taxon>Labeoninae</taxon>
        <taxon>Labeonini</taxon>
        <taxon>Labeo</taxon>
    </lineage>
</organism>
<feature type="coiled-coil region" evidence="1">
    <location>
        <begin position="480"/>
        <end position="581"/>
    </location>
</feature>
<feature type="region of interest" description="Disordered" evidence="2">
    <location>
        <begin position="359"/>
        <end position="386"/>
    </location>
</feature>
<dbReference type="InterPro" id="IPR029343">
    <property type="entry name" value="CCDC14"/>
</dbReference>
<dbReference type="PANTHER" id="PTHR22367:SF2">
    <property type="entry name" value="COILED-COIL DOMAIN-CONTAINING PROTEIN 14"/>
    <property type="match status" value="1"/>
</dbReference>
<comment type="caution">
    <text evidence="3">The sequence shown here is derived from an EMBL/GenBank/DDBJ whole genome shotgun (WGS) entry which is preliminary data.</text>
</comment>
<proteinExistence type="predicted"/>
<gene>
    <name evidence="3" type="ORF">H4Q32_011795</name>
</gene>
<feature type="compositionally biased region" description="Basic and acidic residues" evidence="2">
    <location>
        <begin position="359"/>
        <end position="368"/>
    </location>
</feature>
<evidence type="ECO:0000313" key="3">
    <source>
        <dbReference type="EMBL" id="KAI2663300.1"/>
    </source>
</evidence>
<dbReference type="Pfam" id="PF15254">
    <property type="entry name" value="CCDC14"/>
    <property type="match status" value="2"/>
</dbReference>
<evidence type="ECO:0000256" key="1">
    <source>
        <dbReference type="SAM" id="Coils"/>
    </source>
</evidence>
<sequence length="858" mass="93938">MARQGVSRPKVVSSGRLTASGRGQIHKKRVVEPAYSLYSTDSEDQVTTIHKGLDRCAALLNGILQAEQAAESKPKPQGTKTCTFKSKTKNLSRKIENDRKKHGKKTNTVIHANKRPAPVKKTVPSANCHPSSAGRHDLNLGIRRVQVSQDHPSGPTPVTQAEHEQQNSLPLACSQPAASCNIPSSGQVHTSTVFNCRLTTSTPALSPQRPGSAHSEPCTSKCVLSSGSLSGEIHQLRAMSAATPICPHGSIEKSTTPTQYAGAFSMPPAVQSQSLATVSPVQNGSSTLVGHGVPIITGPICSVHQVESVGPSVPLASSTGSSNCPSSAVLETQVSNQVPSQSQTNPDGPVLIICSDQEQEIHSKESSKEGGMNAEDEHKDGMDTTPVRDISTEKLTVLTHKANPTSPEKTAQKVMTVKYLLGELKTLVANQDSDAVRLISEVEQSISLLPVMQLLEKERAERRNRPEACDMEVVALQSLNLTLQTQLNESRRELNNLQQENMRLRKAMEDKDNDLKQHKDLCELENNRLRLEVSEALAEMQNCQSKLGKYEIEKPALTLSLQQREAEISRLQEVIRNLQRSQTKDTSKYSHQLDLCQPNSQLTKSVLQLHENAQRETTVSNTLSNSVKTYLQTLEGSEQASPPQQIDCSSQTLYPGQCDGGKVNFMPSDIKVCSPYIHRPTLETIAENVAHSFAPLRETPVVQLTTGVAHSNPLTHYNELITAKHQRENVGRAFEKLDISDGLHSQDVKNDGRDYISDHHGMAPHLNQKNKSPNYHLGQSQHARRCLRIGVQSAYTGHPSAMENTFSSCDIKSLASDWSINSWSTFNTQDEQNFRDGLAALDASIESLQKTLRVDLKN</sequence>
<dbReference type="EMBL" id="JACTAM010000006">
    <property type="protein sequence ID" value="KAI2663300.1"/>
    <property type="molecule type" value="Genomic_DNA"/>
</dbReference>
<accession>A0ABQ8MKR8</accession>
<feature type="compositionally biased region" description="Polar residues" evidence="2">
    <location>
        <begin position="315"/>
        <end position="346"/>
    </location>
</feature>
<name>A0ABQ8MKR8_LABRO</name>
<protein>
    <submittedName>
        <fullName evidence="3">Coiled-coil domain-containing protein 14</fullName>
    </submittedName>
</protein>
<evidence type="ECO:0000256" key="2">
    <source>
        <dbReference type="SAM" id="MobiDB-lite"/>
    </source>
</evidence>
<feature type="region of interest" description="Disordered" evidence="2">
    <location>
        <begin position="314"/>
        <end position="347"/>
    </location>
</feature>
<evidence type="ECO:0000313" key="4">
    <source>
        <dbReference type="Proteomes" id="UP000830375"/>
    </source>
</evidence>
<keyword evidence="4" id="KW-1185">Reference proteome</keyword>
<dbReference type="Proteomes" id="UP000830375">
    <property type="component" value="Unassembled WGS sequence"/>
</dbReference>
<feature type="region of interest" description="Disordered" evidence="2">
    <location>
        <begin position="1"/>
        <end position="22"/>
    </location>
</feature>
<keyword evidence="1" id="KW-0175">Coiled coil</keyword>